<evidence type="ECO:0000313" key="2">
    <source>
        <dbReference type="Proteomes" id="UP000828390"/>
    </source>
</evidence>
<name>A0A9D4GRI7_DREPO</name>
<gene>
    <name evidence="1" type="ORF">DPMN_120425</name>
</gene>
<accession>A0A9D4GRI7</accession>
<keyword evidence="2" id="KW-1185">Reference proteome</keyword>
<dbReference type="Proteomes" id="UP000828390">
    <property type="component" value="Unassembled WGS sequence"/>
</dbReference>
<protein>
    <submittedName>
        <fullName evidence="1">Uncharacterized protein</fullName>
    </submittedName>
</protein>
<comment type="caution">
    <text evidence="1">The sequence shown here is derived from an EMBL/GenBank/DDBJ whole genome shotgun (WGS) entry which is preliminary data.</text>
</comment>
<evidence type="ECO:0000313" key="1">
    <source>
        <dbReference type="EMBL" id="KAH3818702.1"/>
    </source>
</evidence>
<dbReference type="AlphaFoldDB" id="A0A9D4GRI7"/>
<sequence>MIKGGRGVKCGGGVLCGRGVTKGGIMWEGVIMWGVVTFFRCFKKNWGGWGGIHLAQTDRQTDQQTGQNNMSPTTIGVIMWGAARGISCGWVIIRCLKTPWGMGGGYDVLSSDNHLVDGPTDRPT</sequence>
<dbReference type="EMBL" id="JAIWYP010000005">
    <property type="protein sequence ID" value="KAH3818702.1"/>
    <property type="molecule type" value="Genomic_DNA"/>
</dbReference>
<reference evidence="1" key="2">
    <citation type="submission" date="2020-11" db="EMBL/GenBank/DDBJ databases">
        <authorList>
            <person name="McCartney M.A."/>
            <person name="Auch B."/>
            <person name="Kono T."/>
            <person name="Mallez S."/>
            <person name="Becker A."/>
            <person name="Gohl D.M."/>
            <person name="Silverstein K.A.T."/>
            <person name="Koren S."/>
            <person name="Bechman K.B."/>
            <person name="Herman A."/>
            <person name="Abrahante J.E."/>
            <person name="Garbe J."/>
        </authorList>
    </citation>
    <scope>NUCLEOTIDE SEQUENCE</scope>
    <source>
        <strain evidence="1">Duluth1</strain>
        <tissue evidence="1">Whole animal</tissue>
    </source>
</reference>
<organism evidence="1 2">
    <name type="scientific">Dreissena polymorpha</name>
    <name type="common">Zebra mussel</name>
    <name type="synonym">Mytilus polymorpha</name>
    <dbReference type="NCBI Taxonomy" id="45954"/>
    <lineage>
        <taxon>Eukaryota</taxon>
        <taxon>Metazoa</taxon>
        <taxon>Spiralia</taxon>
        <taxon>Lophotrochozoa</taxon>
        <taxon>Mollusca</taxon>
        <taxon>Bivalvia</taxon>
        <taxon>Autobranchia</taxon>
        <taxon>Heteroconchia</taxon>
        <taxon>Euheterodonta</taxon>
        <taxon>Imparidentia</taxon>
        <taxon>Neoheterodontei</taxon>
        <taxon>Myida</taxon>
        <taxon>Dreissenoidea</taxon>
        <taxon>Dreissenidae</taxon>
        <taxon>Dreissena</taxon>
    </lineage>
</organism>
<proteinExistence type="predicted"/>
<reference evidence="1" key="1">
    <citation type="journal article" date="2019" name="bioRxiv">
        <title>The Genome of the Zebra Mussel, Dreissena polymorpha: A Resource for Invasive Species Research.</title>
        <authorList>
            <person name="McCartney M.A."/>
            <person name="Auch B."/>
            <person name="Kono T."/>
            <person name="Mallez S."/>
            <person name="Zhang Y."/>
            <person name="Obille A."/>
            <person name="Becker A."/>
            <person name="Abrahante J.E."/>
            <person name="Garbe J."/>
            <person name="Badalamenti J.P."/>
            <person name="Herman A."/>
            <person name="Mangelson H."/>
            <person name="Liachko I."/>
            <person name="Sullivan S."/>
            <person name="Sone E.D."/>
            <person name="Koren S."/>
            <person name="Silverstein K.A.T."/>
            <person name="Beckman K.B."/>
            <person name="Gohl D.M."/>
        </authorList>
    </citation>
    <scope>NUCLEOTIDE SEQUENCE</scope>
    <source>
        <strain evidence="1">Duluth1</strain>
        <tissue evidence="1">Whole animal</tissue>
    </source>
</reference>